<keyword evidence="3" id="KW-0646">Protease inhibitor</keyword>
<evidence type="ECO:0000256" key="2">
    <source>
        <dbReference type="ARBA" id="ARBA00022525"/>
    </source>
</evidence>
<proteinExistence type="predicted"/>
<evidence type="ECO:0000313" key="7">
    <source>
        <dbReference type="Proteomes" id="UP000236291"/>
    </source>
</evidence>
<evidence type="ECO:0000256" key="3">
    <source>
        <dbReference type="ARBA" id="ARBA00022690"/>
    </source>
</evidence>
<feature type="non-terminal residue" evidence="6">
    <location>
        <position position="1"/>
    </location>
</feature>
<gene>
    <name evidence="6" type="ORF">L195_g056650</name>
</gene>
<comment type="caution">
    <text evidence="6">The sequence shown here is derived from an EMBL/GenBank/DDBJ whole genome shotgun (WGS) entry which is preliminary data.</text>
</comment>
<keyword evidence="5" id="KW-1015">Disulfide bond</keyword>
<sequence length="108" mass="11774">GGEYYIFPATLDHHKGGLRLAKTGDSKCPDTILQNVNITGLPVKFTIPNISNGIILIGGLNCKDVMRKDFKDGESRLVVSPEHLRDPYPVVFVDAPSFESGIAMDVKC</sequence>
<reference evidence="6 7" key="2">
    <citation type="journal article" date="2017" name="Front. Plant Sci.">
        <title>Gene Classification and Mining of Molecular Markers Useful in Red Clover (Trifolium pratense) Breeding.</title>
        <authorList>
            <person name="Istvanek J."/>
            <person name="Dluhosova J."/>
            <person name="Dluhos P."/>
            <person name="Patkova L."/>
            <person name="Nedelnik J."/>
            <person name="Repkova J."/>
        </authorList>
    </citation>
    <scope>NUCLEOTIDE SEQUENCE [LARGE SCALE GENOMIC DNA]</scope>
    <source>
        <strain evidence="7">cv. Tatra</strain>
        <tissue evidence="6">Young leaves</tissue>
    </source>
</reference>
<dbReference type="PANTHER" id="PTHR33107">
    <property type="entry name" value="KUNITZ TRYPSIN INHIBITOR 2"/>
    <property type="match status" value="1"/>
</dbReference>
<dbReference type="InterPro" id="IPR011065">
    <property type="entry name" value="Kunitz_inhibitor_STI-like_sf"/>
</dbReference>
<name>A0A2K3KSQ3_TRIPR</name>
<dbReference type="Gene3D" id="2.80.10.50">
    <property type="match status" value="1"/>
</dbReference>
<comment type="subcellular location">
    <subcellularLocation>
        <location evidence="1">Secreted</location>
    </subcellularLocation>
</comment>
<evidence type="ECO:0000256" key="1">
    <source>
        <dbReference type="ARBA" id="ARBA00004613"/>
    </source>
</evidence>
<keyword evidence="4" id="KW-0722">Serine protease inhibitor</keyword>
<evidence type="ECO:0000256" key="5">
    <source>
        <dbReference type="ARBA" id="ARBA00023157"/>
    </source>
</evidence>
<accession>A0A2K3KSQ3</accession>
<dbReference type="GO" id="GO:0005576">
    <property type="term" value="C:extracellular region"/>
    <property type="evidence" value="ECO:0007669"/>
    <property type="project" value="UniProtKB-SubCell"/>
</dbReference>
<dbReference type="Pfam" id="PF00197">
    <property type="entry name" value="Kunitz_legume"/>
    <property type="match status" value="1"/>
</dbReference>
<organism evidence="6 7">
    <name type="scientific">Trifolium pratense</name>
    <name type="common">Red clover</name>
    <dbReference type="NCBI Taxonomy" id="57577"/>
    <lineage>
        <taxon>Eukaryota</taxon>
        <taxon>Viridiplantae</taxon>
        <taxon>Streptophyta</taxon>
        <taxon>Embryophyta</taxon>
        <taxon>Tracheophyta</taxon>
        <taxon>Spermatophyta</taxon>
        <taxon>Magnoliopsida</taxon>
        <taxon>eudicotyledons</taxon>
        <taxon>Gunneridae</taxon>
        <taxon>Pentapetalae</taxon>
        <taxon>rosids</taxon>
        <taxon>fabids</taxon>
        <taxon>Fabales</taxon>
        <taxon>Fabaceae</taxon>
        <taxon>Papilionoideae</taxon>
        <taxon>50 kb inversion clade</taxon>
        <taxon>NPAAA clade</taxon>
        <taxon>Hologalegina</taxon>
        <taxon>IRL clade</taxon>
        <taxon>Trifolieae</taxon>
        <taxon>Trifolium</taxon>
    </lineage>
</organism>
<dbReference type="Proteomes" id="UP000236291">
    <property type="component" value="Unassembled WGS sequence"/>
</dbReference>
<dbReference type="SUPFAM" id="SSF50386">
    <property type="entry name" value="STI-like"/>
    <property type="match status" value="1"/>
</dbReference>
<dbReference type="AlphaFoldDB" id="A0A2K3KSQ3"/>
<dbReference type="InterPro" id="IPR002160">
    <property type="entry name" value="Prot_inh_Kunz-lg"/>
</dbReference>
<reference evidence="6 7" key="1">
    <citation type="journal article" date="2014" name="Am. J. Bot.">
        <title>Genome assembly and annotation for red clover (Trifolium pratense; Fabaceae).</title>
        <authorList>
            <person name="Istvanek J."/>
            <person name="Jaros M."/>
            <person name="Krenek A."/>
            <person name="Repkova J."/>
        </authorList>
    </citation>
    <scope>NUCLEOTIDE SEQUENCE [LARGE SCALE GENOMIC DNA]</scope>
    <source>
        <strain evidence="7">cv. Tatra</strain>
        <tissue evidence="6">Young leaves</tissue>
    </source>
</reference>
<dbReference type="GO" id="GO:0004867">
    <property type="term" value="F:serine-type endopeptidase inhibitor activity"/>
    <property type="evidence" value="ECO:0007669"/>
    <property type="project" value="UniProtKB-KW"/>
</dbReference>
<evidence type="ECO:0000313" key="6">
    <source>
        <dbReference type="EMBL" id="PNX69310.1"/>
    </source>
</evidence>
<evidence type="ECO:0000256" key="4">
    <source>
        <dbReference type="ARBA" id="ARBA00022900"/>
    </source>
</evidence>
<dbReference type="PANTHER" id="PTHR33107:SF21">
    <property type="entry name" value="KUNITZ FAMILY TRYPSIN AND PROTEASE INHIBITOR PROTEIN"/>
    <property type="match status" value="1"/>
</dbReference>
<keyword evidence="2" id="KW-0964">Secreted</keyword>
<dbReference type="EMBL" id="ASHM01108324">
    <property type="protein sequence ID" value="PNX69310.1"/>
    <property type="molecule type" value="Genomic_DNA"/>
</dbReference>
<protein>
    <submittedName>
        <fullName evidence="6">Kunitz-type trypsin inhibitor-like 2 protein</fullName>
    </submittedName>
</protein>